<protein>
    <submittedName>
        <fullName evidence="10">Iron(III) transport system permease protein</fullName>
    </submittedName>
</protein>
<feature type="transmembrane region" description="Helical" evidence="8">
    <location>
        <begin position="520"/>
        <end position="540"/>
    </location>
</feature>
<gene>
    <name evidence="10" type="ORF">DFR44_10971</name>
</gene>
<keyword evidence="7 8" id="KW-0472">Membrane</keyword>
<dbReference type="InterPro" id="IPR035906">
    <property type="entry name" value="MetI-like_sf"/>
</dbReference>
<dbReference type="RefSeq" id="WP_211336905.1">
    <property type="nucleotide sequence ID" value="NZ_SNZE01000009.1"/>
</dbReference>
<keyword evidence="2" id="KW-0813">Transport</keyword>
<evidence type="ECO:0000256" key="6">
    <source>
        <dbReference type="ARBA" id="ARBA00022989"/>
    </source>
</evidence>
<evidence type="ECO:0000256" key="8">
    <source>
        <dbReference type="SAM" id="Phobius"/>
    </source>
</evidence>
<evidence type="ECO:0000256" key="7">
    <source>
        <dbReference type="ARBA" id="ARBA00023136"/>
    </source>
</evidence>
<dbReference type="GO" id="GO:0055085">
    <property type="term" value="P:transmembrane transport"/>
    <property type="evidence" value="ECO:0007669"/>
    <property type="project" value="InterPro"/>
</dbReference>
<evidence type="ECO:0000259" key="9">
    <source>
        <dbReference type="PROSITE" id="PS50928"/>
    </source>
</evidence>
<name>A0A4R6Y848_9BURK</name>
<evidence type="ECO:0000313" key="11">
    <source>
        <dbReference type="Proteomes" id="UP000294480"/>
    </source>
</evidence>
<organism evidence="10 11">
    <name type="scientific">Hydromonas duriensis</name>
    <dbReference type="NCBI Taxonomy" id="1527608"/>
    <lineage>
        <taxon>Bacteria</taxon>
        <taxon>Pseudomonadati</taxon>
        <taxon>Pseudomonadota</taxon>
        <taxon>Betaproteobacteria</taxon>
        <taxon>Burkholderiales</taxon>
        <taxon>Burkholderiaceae</taxon>
        <taxon>Hydromonas</taxon>
    </lineage>
</organism>
<evidence type="ECO:0000256" key="3">
    <source>
        <dbReference type="ARBA" id="ARBA00022475"/>
    </source>
</evidence>
<feature type="transmembrane region" description="Helical" evidence="8">
    <location>
        <begin position="139"/>
        <end position="165"/>
    </location>
</feature>
<comment type="caution">
    <text evidence="10">The sequence shown here is derived from an EMBL/GenBank/DDBJ whole genome shotgun (WGS) entry which is preliminary data.</text>
</comment>
<evidence type="ECO:0000256" key="5">
    <source>
        <dbReference type="ARBA" id="ARBA00022692"/>
    </source>
</evidence>
<dbReference type="GO" id="GO:0005886">
    <property type="term" value="C:plasma membrane"/>
    <property type="evidence" value="ECO:0007669"/>
    <property type="project" value="UniProtKB-SubCell"/>
</dbReference>
<feature type="transmembrane region" description="Helical" evidence="8">
    <location>
        <begin position="290"/>
        <end position="318"/>
    </location>
</feature>
<dbReference type="Proteomes" id="UP000294480">
    <property type="component" value="Unassembled WGS sequence"/>
</dbReference>
<feature type="transmembrane region" description="Helical" evidence="8">
    <location>
        <begin position="236"/>
        <end position="263"/>
    </location>
</feature>
<feature type="domain" description="ABC transmembrane type-1" evidence="9">
    <location>
        <begin position="60"/>
        <end position="262"/>
    </location>
</feature>
<keyword evidence="3" id="KW-1003">Cell membrane</keyword>
<dbReference type="InterPro" id="IPR000515">
    <property type="entry name" value="MetI-like"/>
</dbReference>
<dbReference type="PROSITE" id="PS50928">
    <property type="entry name" value="ABC_TM1"/>
    <property type="match status" value="2"/>
</dbReference>
<keyword evidence="5 8" id="KW-0812">Transmembrane</keyword>
<feature type="transmembrane region" description="Helical" evidence="8">
    <location>
        <begin position="21"/>
        <end position="40"/>
    </location>
</feature>
<dbReference type="SUPFAM" id="SSF161098">
    <property type="entry name" value="MetI-like"/>
    <property type="match status" value="2"/>
</dbReference>
<dbReference type="Gene3D" id="1.10.3720.10">
    <property type="entry name" value="MetI-like"/>
    <property type="match status" value="2"/>
</dbReference>
<reference evidence="10 11" key="1">
    <citation type="submission" date="2019-03" db="EMBL/GenBank/DDBJ databases">
        <title>Genomic Encyclopedia of Type Strains, Phase IV (KMG-IV): sequencing the most valuable type-strain genomes for metagenomic binning, comparative biology and taxonomic classification.</title>
        <authorList>
            <person name="Goeker M."/>
        </authorList>
    </citation>
    <scope>NUCLEOTIDE SEQUENCE [LARGE SCALE GENOMIC DNA]</scope>
    <source>
        <strain evidence="10 11">DSM 102852</strain>
    </source>
</reference>
<feature type="transmembrane region" description="Helical" evidence="8">
    <location>
        <begin position="370"/>
        <end position="396"/>
    </location>
</feature>
<evidence type="ECO:0000256" key="1">
    <source>
        <dbReference type="ARBA" id="ARBA00004429"/>
    </source>
</evidence>
<dbReference type="CDD" id="cd06261">
    <property type="entry name" value="TM_PBP2"/>
    <property type="match status" value="2"/>
</dbReference>
<proteinExistence type="predicted"/>
<keyword evidence="6 8" id="KW-1133">Transmembrane helix</keyword>
<feature type="transmembrane region" description="Helical" evidence="8">
    <location>
        <begin position="462"/>
        <end position="484"/>
    </location>
</feature>
<evidence type="ECO:0000313" key="10">
    <source>
        <dbReference type="EMBL" id="TDR31554.1"/>
    </source>
</evidence>
<feature type="domain" description="ABC transmembrane type-1" evidence="9">
    <location>
        <begin position="334"/>
        <end position="538"/>
    </location>
</feature>
<dbReference type="AlphaFoldDB" id="A0A4R6Y848"/>
<feature type="transmembrane region" description="Helical" evidence="8">
    <location>
        <begin position="338"/>
        <end position="358"/>
    </location>
</feature>
<feature type="transmembrane region" description="Helical" evidence="8">
    <location>
        <begin position="98"/>
        <end position="119"/>
    </location>
</feature>
<sequence>MNRLKSLLNCLGGSFDANASGLLLLSSVTLLPLFVILSSMGQADDTVWQHIKHNQLSLLIWNTVILLLLVSLFALLIGTSLAWWVTMHDFKGRRFFEWALMLPLAMPAYVMAFTQLGLFDYTGPVQSFLRAILGANVQAFFPLRSAAGVALVMSLAFYPYVYLLARIAFQSMGRRALEVGQSFGYSPRIAFWRVALPMARPWLVGGVMLVAMETLADFGAVSIFNYDTLTTGVYKAWFALFSLSTAMQLAGFLLLGVVTVVSIERIVRGQRSYIAVGSASKNQRTLLRGWAACGVISWCVIVLGLAFVLPVGQLLIWAWPTWRVDLNTDFMAFVRGSLGLSAIAALSVTTVALCMSVFKRRTRSPWVSALVMASTLGYAVPGTVLAVGVFVPVAWLDNWLIGSLGLNVASGAILKGSLWVMMWAYVVRFLAVGFSSVDGAMQRVTVSQERAARSLGLNAWSMMWRVYLPLTRGGVLTAMLMVFVDVMKEMPMTLMTRPFGWETLSVRIFSLTTEGLWREAALPSLALIVSGLCPVLYLAWQGHQKGNI</sequence>
<comment type="subcellular location">
    <subcellularLocation>
        <location evidence="1">Cell inner membrane</location>
        <topology evidence="1">Multi-pass membrane protein</topology>
    </subcellularLocation>
</comment>
<feature type="transmembrane region" description="Helical" evidence="8">
    <location>
        <begin position="202"/>
        <end position="224"/>
    </location>
</feature>
<dbReference type="FunFam" id="1.10.3720.10:FF:000088">
    <property type="entry name" value="Iron(III) ABC transporter, permease protein"/>
    <property type="match status" value="1"/>
</dbReference>
<dbReference type="PANTHER" id="PTHR43357">
    <property type="entry name" value="INNER MEMBRANE ABC TRANSPORTER PERMEASE PROTEIN YDCV"/>
    <property type="match status" value="1"/>
</dbReference>
<evidence type="ECO:0000256" key="2">
    <source>
        <dbReference type="ARBA" id="ARBA00022448"/>
    </source>
</evidence>
<accession>A0A4R6Y848</accession>
<evidence type="ECO:0000256" key="4">
    <source>
        <dbReference type="ARBA" id="ARBA00022519"/>
    </source>
</evidence>
<dbReference type="EMBL" id="SNZE01000009">
    <property type="protein sequence ID" value="TDR31554.1"/>
    <property type="molecule type" value="Genomic_DNA"/>
</dbReference>
<keyword evidence="4" id="KW-0997">Cell inner membrane</keyword>
<keyword evidence="11" id="KW-1185">Reference proteome</keyword>
<feature type="transmembrane region" description="Helical" evidence="8">
    <location>
        <begin position="60"/>
        <end position="86"/>
    </location>
</feature>
<dbReference type="PANTHER" id="PTHR43357:SF3">
    <property type="entry name" value="FE(3+)-TRANSPORT SYSTEM PERMEASE PROTEIN FBPB 2"/>
    <property type="match status" value="1"/>
</dbReference>